<evidence type="ECO:0000313" key="1">
    <source>
        <dbReference type="EMBL" id="PHV70106.1"/>
    </source>
</evidence>
<sequence>MQTIFEESTFVTNILEFHCPRYNELPTIDLYVDQVILFISEILTPFYLDEDDKILTNAMINNYVQQGIVSPSTNKKYSKNHMMYLIVVCVFKKMLSIHEICALIKIQIETYPIHVAYDYFCTDLENCIQATFSPNGIPMPHIASKKTDQTRLIRSTVLAFCNKLYIQKYIQYQQLLNTL</sequence>
<protein>
    <submittedName>
        <fullName evidence="1">Uncharacterized protein</fullName>
    </submittedName>
</protein>
<gene>
    <name evidence="1" type="ORF">CS063_12435</name>
</gene>
<organism evidence="1 2">
    <name type="scientific">Sporanaerobium hydrogeniformans</name>
    <dbReference type="NCBI Taxonomy" id="3072179"/>
    <lineage>
        <taxon>Bacteria</taxon>
        <taxon>Bacillati</taxon>
        <taxon>Bacillota</taxon>
        <taxon>Clostridia</taxon>
        <taxon>Lachnospirales</taxon>
        <taxon>Lachnospiraceae</taxon>
        <taxon>Sporanaerobium</taxon>
    </lineage>
</organism>
<comment type="caution">
    <text evidence="1">The sequence shown here is derived from an EMBL/GenBank/DDBJ whole genome shotgun (WGS) entry which is preliminary data.</text>
</comment>
<dbReference type="Proteomes" id="UP000224460">
    <property type="component" value="Unassembled WGS sequence"/>
</dbReference>
<reference evidence="1" key="1">
    <citation type="submission" date="2017-10" db="EMBL/GenBank/DDBJ databases">
        <title>Genome sequence of cellulolytic Lachnospiraceae bacterium XHS1971 isolated from hotspring sediment.</title>
        <authorList>
            <person name="Vasudevan G."/>
            <person name="Joshi A.J."/>
            <person name="Hivarkar S."/>
            <person name="Lanjekar V.B."/>
            <person name="Dhakephalkar P.K."/>
            <person name="Dagar S."/>
        </authorList>
    </citation>
    <scope>NUCLEOTIDE SEQUENCE</scope>
    <source>
        <strain evidence="1">XHS1971</strain>
    </source>
</reference>
<evidence type="ECO:0000313" key="2">
    <source>
        <dbReference type="Proteomes" id="UP000224460"/>
    </source>
</evidence>
<name>A0AC61DBI2_9FIRM</name>
<dbReference type="EMBL" id="PEDL01000014">
    <property type="protein sequence ID" value="PHV70106.1"/>
    <property type="molecule type" value="Genomic_DNA"/>
</dbReference>
<proteinExistence type="predicted"/>
<keyword evidence="2" id="KW-1185">Reference proteome</keyword>
<accession>A0AC61DBI2</accession>